<evidence type="ECO:0000313" key="2">
    <source>
        <dbReference type="Proteomes" id="UP000325008"/>
    </source>
</evidence>
<proteinExistence type="predicted"/>
<name>A0A5C3FVB2_PSEA2</name>
<gene>
    <name evidence="1" type="ORF">PSANT_05219</name>
</gene>
<organism evidence="1 2">
    <name type="scientific">Pseudozyma antarctica</name>
    <name type="common">Yeast</name>
    <name type="synonym">Candida antarctica</name>
    <dbReference type="NCBI Taxonomy" id="84753"/>
    <lineage>
        <taxon>Eukaryota</taxon>
        <taxon>Fungi</taxon>
        <taxon>Dikarya</taxon>
        <taxon>Basidiomycota</taxon>
        <taxon>Ustilaginomycotina</taxon>
        <taxon>Ustilaginomycetes</taxon>
        <taxon>Ustilaginales</taxon>
        <taxon>Ustilaginaceae</taxon>
        <taxon>Moesziomyces</taxon>
    </lineage>
</organism>
<evidence type="ECO:0000313" key="1">
    <source>
        <dbReference type="EMBL" id="SPO47531.1"/>
    </source>
</evidence>
<sequence>MDGRCDLVISILTAMNREERKEGVAAGADVFEVAQPATCISLAAPSNFFTAEQSLRVRGSTNTAQVPHRGLGTPVQNYENRIQSHVLGHSLLFARVGIPEFVN</sequence>
<keyword evidence="2" id="KW-1185">Reference proteome</keyword>
<dbReference type="AlphaFoldDB" id="A0A5C3FVB2"/>
<dbReference type="Proteomes" id="UP000325008">
    <property type="component" value="Unassembled WGS sequence"/>
</dbReference>
<reference evidence="1" key="1">
    <citation type="submission" date="2018-03" db="EMBL/GenBank/DDBJ databases">
        <authorList>
            <person name="Guldener U."/>
        </authorList>
    </citation>
    <scope>NUCLEOTIDE SEQUENCE [LARGE SCALE GENOMIC DNA]</scope>
    <source>
        <strain evidence="1">ATCC34888</strain>
    </source>
</reference>
<accession>A0A5C3FVB2</accession>
<protein>
    <submittedName>
        <fullName evidence="1">Uncharacterized protein</fullName>
    </submittedName>
</protein>
<dbReference type="EMBL" id="OOIQ01000014">
    <property type="protein sequence ID" value="SPO47531.1"/>
    <property type="molecule type" value="Genomic_DNA"/>
</dbReference>
<comment type="caution">
    <text evidence="1">The sequence shown here is derived from an EMBL/GenBank/DDBJ whole genome shotgun (WGS) entry which is preliminary data.</text>
</comment>